<reference evidence="17" key="1">
    <citation type="submission" date="2022-08" db="EMBL/GenBank/DDBJ databases">
        <authorList>
            <person name="Dzunkova M."/>
            <person name="La Clair J."/>
            <person name="Tyml T."/>
            <person name="Doud D."/>
            <person name="Schulz F."/>
            <person name="Piquer S."/>
            <person name="Porcel Sanchis D."/>
            <person name="Osborn A."/>
            <person name="Robinson D."/>
            <person name="Louie K.B."/>
            <person name="Bowen B.P."/>
            <person name="Bowers R."/>
            <person name="Lee J."/>
            <person name="Arnau Llombart V."/>
            <person name="Diaz Villanueva W."/>
            <person name="Gosliner T."/>
            <person name="Northen T."/>
            <person name="Cheng J.-F."/>
            <person name="Burkart M.D."/>
            <person name="Woyke T."/>
        </authorList>
    </citation>
    <scope>NUCLEOTIDE SEQUENCE</scope>
    <source>
        <strain evidence="17">Df01</strain>
    </source>
</reference>
<dbReference type="CDD" id="cd02064">
    <property type="entry name" value="FAD_synthetase_N"/>
    <property type="match status" value="1"/>
</dbReference>
<dbReference type="InterPro" id="IPR014729">
    <property type="entry name" value="Rossmann-like_a/b/a_fold"/>
</dbReference>
<dbReference type="GO" id="GO:0008531">
    <property type="term" value="F:riboflavin kinase activity"/>
    <property type="evidence" value="ECO:0007669"/>
    <property type="project" value="UniProtKB-EC"/>
</dbReference>
<dbReference type="Gene3D" id="3.40.50.620">
    <property type="entry name" value="HUPs"/>
    <property type="match status" value="1"/>
</dbReference>
<keyword evidence="8 15" id="KW-0547">Nucleotide-binding</keyword>
<dbReference type="InterPro" id="IPR015864">
    <property type="entry name" value="FAD_synthase"/>
</dbReference>
<keyword evidence="12" id="KW-0511">Multifunctional enzyme</keyword>
<keyword evidence="10 15" id="KW-0274">FAD</keyword>
<evidence type="ECO:0000256" key="10">
    <source>
        <dbReference type="ARBA" id="ARBA00022827"/>
    </source>
</evidence>
<dbReference type="EC" id="2.7.1.26" evidence="15"/>
<evidence type="ECO:0000256" key="2">
    <source>
        <dbReference type="ARBA" id="ARBA00004726"/>
    </source>
</evidence>
<dbReference type="SMART" id="SM00904">
    <property type="entry name" value="Flavokinase"/>
    <property type="match status" value="1"/>
</dbReference>
<dbReference type="InterPro" id="IPR002606">
    <property type="entry name" value="Riboflavin_kinase_bac"/>
</dbReference>
<feature type="domain" description="Riboflavin kinase" evidence="16">
    <location>
        <begin position="179"/>
        <end position="302"/>
    </location>
</feature>
<dbReference type="Gene3D" id="2.40.30.30">
    <property type="entry name" value="Riboflavin kinase-like"/>
    <property type="match status" value="1"/>
</dbReference>
<comment type="similarity">
    <text evidence="15">Belongs to the ribF family.</text>
</comment>
<evidence type="ECO:0000256" key="4">
    <source>
        <dbReference type="ARBA" id="ARBA00022630"/>
    </source>
</evidence>
<evidence type="ECO:0000313" key="18">
    <source>
        <dbReference type="Proteomes" id="UP001168167"/>
    </source>
</evidence>
<dbReference type="InterPro" id="IPR015865">
    <property type="entry name" value="Riboflavin_kinase_bac/euk"/>
</dbReference>
<evidence type="ECO:0000313" key="17">
    <source>
        <dbReference type="EMBL" id="MDM5147889.1"/>
    </source>
</evidence>
<evidence type="ECO:0000256" key="3">
    <source>
        <dbReference type="ARBA" id="ARBA00005201"/>
    </source>
</evidence>
<comment type="caution">
    <text evidence="17">The sequence shown here is derived from an EMBL/GenBank/DDBJ whole genome shotgun (WGS) entry which is preliminary data.</text>
</comment>
<evidence type="ECO:0000256" key="11">
    <source>
        <dbReference type="ARBA" id="ARBA00022840"/>
    </source>
</evidence>
<dbReference type="GO" id="GO:0003919">
    <property type="term" value="F:FMN adenylyltransferase activity"/>
    <property type="evidence" value="ECO:0007669"/>
    <property type="project" value="UniProtKB-EC"/>
</dbReference>
<evidence type="ECO:0000256" key="9">
    <source>
        <dbReference type="ARBA" id="ARBA00022777"/>
    </source>
</evidence>
<evidence type="ECO:0000256" key="13">
    <source>
        <dbReference type="ARBA" id="ARBA00047880"/>
    </source>
</evidence>
<dbReference type="Proteomes" id="UP001168167">
    <property type="component" value="Unassembled WGS sequence"/>
</dbReference>
<keyword evidence="4 15" id="KW-0285">Flavoprotein</keyword>
<dbReference type="PANTHER" id="PTHR22749">
    <property type="entry name" value="RIBOFLAVIN KINASE/FMN ADENYLYLTRANSFERASE"/>
    <property type="match status" value="1"/>
</dbReference>
<keyword evidence="18" id="KW-1185">Reference proteome</keyword>
<organism evidence="17 18">
    <name type="scientific">Candidatus Doriopsillibacter californiensis</name>
    <dbReference type="NCBI Taxonomy" id="2970740"/>
    <lineage>
        <taxon>Bacteria</taxon>
        <taxon>Pseudomonadati</taxon>
        <taxon>Pseudomonadota</taxon>
        <taxon>Gammaproteobacteria</taxon>
        <taxon>Candidatus Tethybacterales</taxon>
        <taxon>Candidatus Persebacteraceae</taxon>
        <taxon>Candidatus Doriopsillibacter</taxon>
    </lineage>
</organism>
<dbReference type="EC" id="2.7.7.2" evidence="15"/>
<evidence type="ECO:0000256" key="15">
    <source>
        <dbReference type="PIRNR" id="PIRNR004491"/>
    </source>
</evidence>
<comment type="pathway">
    <text evidence="3 15">Cofactor biosynthesis; FMN biosynthesis; FMN from riboflavin (ATP route): step 1/1.</text>
</comment>
<evidence type="ECO:0000256" key="12">
    <source>
        <dbReference type="ARBA" id="ARBA00023268"/>
    </source>
</evidence>
<evidence type="ECO:0000259" key="16">
    <source>
        <dbReference type="SMART" id="SM00904"/>
    </source>
</evidence>
<dbReference type="PANTHER" id="PTHR22749:SF6">
    <property type="entry name" value="RIBOFLAVIN KINASE"/>
    <property type="match status" value="1"/>
</dbReference>
<keyword evidence="9 15" id="KW-0418">Kinase</keyword>
<evidence type="ECO:0000256" key="6">
    <source>
        <dbReference type="ARBA" id="ARBA00022679"/>
    </source>
</evidence>
<comment type="pathway">
    <text evidence="2 15">Cofactor biosynthesis; FAD biosynthesis; FAD from FMN: step 1/1.</text>
</comment>
<keyword evidence="6 15" id="KW-0808">Transferase</keyword>
<evidence type="ECO:0000256" key="7">
    <source>
        <dbReference type="ARBA" id="ARBA00022695"/>
    </source>
</evidence>
<gene>
    <name evidence="17" type="primary">ribF</name>
    <name evidence="17" type="ORF">NQX30_05850</name>
</gene>
<evidence type="ECO:0000256" key="14">
    <source>
        <dbReference type="ARBA" id="ARBA00049494"/>
    </source>
</evidence>
<dbReference type="Pfam" id="PF06574">
    <property type="entry name" value="FAD_syn"/>
    <property type="match status" value="1"/>
</dbReference>
<comment type="catalytic activity">
    <reaction evidence="14 15">
        <text>FMN + ATP + H(+) = FAD + diphosphate</text>
        <dbReference type="Rhea" id="RHEA:17237"/>
        <dbReference type="ChEBI" id="CHEBI:15378"/>
        <dbReference type="ChEBI" id="CHEBI:30616"/>
        <dbReference type="ChEBI" id="CHEBI:33019"/>
        <dbReference type="ChEBI" id="CHEBI:57692"/>
        <dbReference type="ChEBI" id="CHEBI:58210"/>
        <dbReference type="EC" id="2.7.7.2"/>
    </reaction>
</comment>
<name>A0ABT7QMF8_9GAMM</name>
<evidence type="ECO:0000256" key="5">
    <source>
        <dbReference type="ARBA" id="ARBA00022643"/>
    </source>
</evidence>
<accession>A0ABT7QMF8</accession>
<keyword evidence="7 15" id="KW-0548">Nucleotidyltransferase</keyword>
<evidence type="ECO:0000256" key="8">
    <source>
        <dbReference type="ARBA" id="ARBA00022741"/>
    </source>
</evidence>
<dbReference type="SUPFAM" id="SSF82114">
    <property type="entry name" value="Riboflavin kinase-like"/>
    <property type="match status" value="1"/>
</dbReference>
<sequence length="309" mass="34493">MQIIRHHRLPVNRPLALTIGNFDGVHLGHQILIRQLRQEAQTRGWDSAAMTFEPHPVTVLAGKPAHRIEGVRKKIQQLAATGLEILYLPRFNKRFASQSAKEFTSFLFTQLAVRHLVVGEDFRFGQGRQGDVTMLKKAAAAHGATVLGAELLWSGDAPISSGRIREYLRAGNFIAAAQLLGREWVLDGRVVRGEGIGRRLGFPTANLRLNFVPVCSGIFAGDTVIDGVRYPAAVSIGNNPTVQNSSLVRAEAHVLDFDGNLYRRRLTVQLFEKLRDEEKYNNLEQLRAAIADDVKTVRQRFDHRTKAGY</sequence>
<dbReference type="InterPro" id="IPR023465">
    <property type="entry name" value="Riboflavin_kinase_dom_sf"/>
</dbReference>
<dbReference type="InterPro" id="IPR023468">
    <property type="entry name" value="Riboflavin_kinase"/>
</dbReference>
<keyword evidence="11 15" id="KW-0067">ATP-binding</keyword>
<dbReference type="PIRSF" id="PIRSF004491">
    <property type="entry name" value="FAD_Synth"/>
    <property type="match status" value="1"/>
</dbReference>
<dbReference type="NCBIfam" id="TIGR00083">
    <property type="entry name" value="ribF"/>
    <property type="match status" value="1"/>
</dbReference>
<dbReference type="Pfam" id="PF01687">
    <property type="entry name" value="Flavokinase"/>
    <property type="match status" value="1"/>
</dbReference>
<proteinExistence type="inferred from homology"/>
<evidence type="ECO:0000256" key="1">
    <source>
        <dbReference type="ARBA" id="ARBA00002121"/>
    </source>
</evidence>
<comment type="catalytic activity">
    <reaction evidence="13 15">
        <text>riboflavin + ATP = FMN + ADP + H(+)</text>
        <dbReference type="Rhea" id="RHEA:14357"/>
        <dbReference type="ChEBI" id="CHEBI:15378"/>
        <dbReference type="ChEBI" id="CHEBI:30616"/>
        <dbReference type="ChEBI" id="CHEBI:57986"/>
        <dbReference type="ChEBI" id="CHEBI:58210"/>
        <dbReference type="ChEBI" id="CHEBI:456216"/>
        <dbReference type="EC" id="2.7.1.26"/>
    </reaction>
</comment>
<keyword evidence="5 15" id="KW-0288">FMN</keyword>
<protein>
    <recommendedName>
        <fullName evidence="15">Riboflavin biosynthesis protein</fullName>
    </recommendedName>
    <domain>
        <recommendedName>
            <fullName evidence="15">Riboflavin kinase</fullName>
            <ecNumber evidence="15">2.7.1.26</ecNumber>
        </recommendedName>
        <alternativeName>
            <fullName evidence="15">Flavokinase</fullName>
        </alternativeName>
    </domain>
    <domain>
        <recommendedName>
            <fullName evidence="15">FMN adenylyltransferase</fullName>
            <ecNumber evidence="15">2.7.7.2</ecNumber>
        </recommendedName>
        <alternativeName>
            <fullName evidence="15">FAD pyrophosphorylase</fullName>
        </alternativeName>
        <alternativeName>
            <fullName evidence="15">FAD synthase</fullName>
        </alternativeName>
    </domain>
</protein>
<dbReference type="EMBL" id="JANQAO010000003">
    <property type="protein sequence ID" value="MDM5147889.1"/>
    <property type="molecule type" value="Genomic_DNA"/>
</dbReference>
<comment type="function">
    <text evidence="1">Catalyzes the phosphorylation of riboflavin to FMN followed by the adenylation of FMN to FAD.</text>
</comment>
<reference evidence="17" key="2">
    <citation type="journal article" date="2023" name="Microbiome">
        <title>Synthase-selected sorting approach identifies a beta-lactone synthase in a nudibranch symbiotic bacterium.</title>
        <authorList>
            <person name="Dzunkova M."/>
            <person name="La Clair J.J."/>
            <person name="Tyml T."/>
            <person name="Doud D."/>
            <person name="Schulz F."/>
            <person name="Piquer-Esteban S."/>
            <person name="Porcel Sanchis D."/>
            <person name="Osborn A."/>
            <person name="Robinson D."/>
            <person name="Louie K.B."/>
            <person name="Bowen B.P."/>
            <person name="Bowers R.M."/>
            <person name="Lee J."/>
            <person name="Arnau V."/>
            <person name="Diaz-Villanueva W."/>
            <person name="Stepanauskas R."/>
            <person name="Gosliner T."/>
            <person name="Date S.V."/>
            <person name="Northen T.R."/>
            <person name="Cheng J.F."/>
            <person name="Burkart M.D."/>
            <person name="Woyke T."/>
        </authorList>
    </citation>
    <scope>NUCLEOTIDE SEQUENCE</scope>
    <source>
        <strain evidence="17">Df01</strain>
    </source>
</reference>
<dbReference type="SUPFAM" id="SSF52374">
    <property type="entry name" value="Nucleotidylyl transferase"/>
    <property type="match status" value="1"/>
</dbReference>